<feature type="region of interest" description="Disordered" evidence="1">
    <location>
        <begin position="137"/>
        <end position="157"/>
    </location>
</feature>
<evidence type="ECO:0000313" key="2">
    <source>
        <dbReference type="EMBL" id="RRT64512.1"/>
    </source>
</evidence>
<reference evidence="2 3" key="1">
    <citation type="journal article" date="2014" name="Agronomy (Basel)">
        <title>A Draft Genome Sequence for Ensete ventricosum, the Drought-Tolerant Tree Against Hunger.</title>
        <authorList>
            <person name="Harrison J."/>
            <person name="Moore K.A."/>
            <person name="Paszkiewicz K."/>
            <person name="Jones T."/>
            <person name="Grant M."/>
            <person name="Ambacheew D."/>
            <person name="Muzemil S."/>
            <person name="Studholme D.J."/>
        </authorList>
    </citation>
    <scope>NUCLEOTIDE SEQUENCE [LARGE SCALE GENOMIC DNA]</scope>
</reference>
<accession>A0A426ZKI9</accession>
<protein>
    <submittedName>
        <fullName evidence="2">Uncharacterized protein</fullName>
    </submittedName>
</protein>
<comment type="caution">
    <text evidence="2">The sequence shown here is derived from an EMBL/GenBank/DDBJ whole genome shotgun (WGS) entry which is preliminary data.</text>
</comment>
<proteinExistence type="predicted"/>
<evidence type="ECO:0000313" key="3">
    <source>
        <dbReference type="Proteomes" id="UP000287651"/>
    </source>
</evidence>
<dbReference type="EMBL" id="AMZH03006163">
    <property type="protein sequence ID" value="RRT64512.1"/>
    <property type="molecule type" value="Genomic_DNA"/>
</dbReference>
<sequence length="157" mass="18341">MVFSILQVKHYKERASKEGLHYNLNQMEERRAKAHLRMLAYKNAVARLHNQKVHSQPIKVRNLVLRKTMVIYKDQMGLHERDNDNDLMSSNAPPKKTFQLPELEAGQHFKIPRRSTINEHKKHRGIAWKEVNGLRSHHLQHDSSTPHNDEASVLTSC</sequence>
<name>A0A426ZKI9_ENSVE</name>
<gene>
    <name evidence="2" type="ORF">B296_00025021</name>
</gene>
<evidence type="ECO:0000256" key="1">
    <source>
        <dbReference type="SAM" id="MobiDB-lite"/>
    </source>
</evidence>
<organism evidence="2 3">
    <name type="scientific">Ensete ventricosum</name>
    <name type="common">Abyssinian banana</name>
    <name type="synonym">Musa ensete</name>
    <dbReference type="NCBI Taxonomy" id="4639"/>
    <lineage>
        <taxon>Eukaryota</taxon>
        <taxon>Viridiplantae</taxon>
        <taxon>Streptophyta</taxon>
        <taxon>Embryophyta</taxon>
        <taxon>Tracheophyta</taxon>
        <taxon>Spermatophyta</taxon>
        <taxon>Magnoliopsida</taxon>
        <taxon>Liliopsida</taxon>
        <taxon>Zingiberales</taxon>
        <taxon>Musaceae</taxon>
        <taxon>Ensete</taxon>
    </lineage>
</organism>
<dbReference type="AlphaFoldDB" id="A0A426ZKI9"/>
<dbReference type="Proteomes" id="UP000287651">
    <property type="component" value="Unassembled WGS sequence"/>
</dbReference>